<dbReference type="NCBIfam" id="TIGR01076">
    <property type="entry name" value="sortase_fam"/>
    <property type="match status" value="1"/>
</dbReference>
<name>A0AA88ZRX3_CLONO</name>
<accession>A0AA88ZRX3</accession>
<protein>
    <recommendedName>
        <fullName evidence="6">Sortase</fullName>
    </recommendedName>
</protein>
<keyword evidence="3" id="KW-0812">Transmembrane</keyword>
<feature type="active site" description="Proton donor/acceptor" evidence="2">
    <location>
        <position position="117"/>
    </location>
</feature>
<evidence type="ECO:0000313" key="4">
    <source>
        <dbReference type="EMBL" id="KGN02070.1"/>
    </source>
</evidence>
<dbReference type="Gene3D" id="2.40.260.10">
    <property type="entry name" value="Sortase"/>
    <property type="match status" value="1"/>
</dbReference>
<keyword evidence="3" id="KW-1133">Transmembrane helix</keyword>
<dbReference type="InterPro" id="IPR042000">
    <property type="entry name" value="Sortase_D_2"/>
</dbReference>
<dbReference type="GO" id="GO:0016787">
    <property type="term" value="F:hydrolase activity"/>
    <property type="evidence" value="ECO:0007669"/>
    <property type="project" value="UniProtKB-KW"/>
</dbReference>
<comment type="caution">
    <text evidence="4">The sequence shown here is derived from an EMBL/GenBank/DDBJ whole genome shotgun (WGS) entry which is preliminary data.</text>
</comment>
<dbReference type="CDD" id="cd06166">
    <property type="entry name" value="Sortase_D_2"/>
    <property type="match status" value="1"/>
</dbReference>
<dbReference type="InterPro" id="IPR023365">
    <property type="entry name" value="Sortase_dom-sf"/>
</dbReference>
<dbReference type="RefSeq" id="WP_039249922.1">
    <property type="nucleotide sequence ID" value="NZ_JDRX01000014.1"/>
</dbReference>
<evidence type="ECO:0000256" key="1">
    <source>
        <dbReference type="ARBA" id="ARBA00022801"/>
    </source>
</evidence>
<dbReference type="SUPFAM" id="SSF63817">
    <property type="entry name" value="Sortase"/>
    <property type="match status" value="1"/>
</dbReference>
<feature type="transmembrane region" description="Helical" evidence="3">
    <location>
        <begin position="6"/>
        <end position="28"/>
    </location>
</feature>
<reference evidence="4 5" key="1">
    <citation type="submission" date="2014-01" db="EMBL/GenBank/DDBJ databases">
        <title>Plasmidome dynamics in the species complex Clostridium novyi sensu lato converts strains of independent lineages into distinctly different pathogens.</title>
        <authorList>
            <person name="Skarin H."/>
            <person name="Segerman B."/>
        </authorList>
    </citation>
    <scope>NUCLEOTIDE SEQUENCE [LARGE SCALE GENOMIC DNA]</scope>
    <source>
        <strain evidence="4 5">4570</strain>
    </source>
</reference>
<dbReference type="Pfam" id="PF04203">
    <property type="entry name" value="Sortase"/>
    <property type="match status" value="1"/>
</dbReference>
<keyword evidence="3" id="KW-0472">Membrane</keyword>
<dbReference type="AlphaFoldDB" id="A0AA88ZRX3"/>
<dbReference type="InterPro" id="IPR005754">
    <property type="entry name" value="Sortase"/>
</dbReference>
<organism evidence="4 5">
    <name type="scientific">Clostridium novyi A str. 4570</name>
    <dbReference type="NCBI Taxonomy" id="1444290"/>
    <lineage>
        <taxon>Bacteria</taxon>
        <taxon>Bacillati</taxon>
        <taxon>Bacillota</taxon>
        <taxon>Clostridia</taxon>
        <taxon>Eubacteriales</taxon>
        <taxon>Clostridiaceae</taxon>
        <taxon>Clostridium</taxon>
    </lineage>
</organism>
<keyword evidence="1" id="KW-0378">Hydrolase</keyword>
<proteinExistence type="predicted"/>
<evidence type="ECO:0000256" key="2">
    <source>
        <dbReference type="PIRSR" id="PIRSR605754-1"/>
    </source>
</evidence>
<dbReference type="EMBL" id="JDRX01000014">
    <property type="protein sequence ID" value="KGN02070.1"/>
    <property type="molecule type" value="Genomic_DNA"/>
</dbReference>
<sequence>MIKKRISIIIIFIGILIFMYPKISELYYTNKQEKIIKKYDNLIENKFNTRTQQQIENENILKNRKLNNVEGILKIDKISLKLPILHGCTKKNLKIALASLDNNVNPGQVGNYVIAGHRSKTYGRNFNRLNEVNKNDIIEVDTLTNKYKYVIQKKLIVRPEETWVLKSNNKNKEITLITCYPINNPTHRLILKGISIN</sequence>
<dbReference type="Proteomes" id="UP000030016">
    <property type="component" value="Unassembled WGS sequence"/>
</dbReference>
<evidence type="ECO:0000313" key="5">
    <source>
        <dbReference type="Proteomes" id="UP000030016"/>
    </source>
</evidence>
<evidence type="ECO:0000256" key="3">
    <source>
        <dbReference type="SAM" id="Phobius"/>
    </source>
</evidence>
<evidence type="ECO:0008006" key="6">
    <source>
        <dbReference type="Google" id="ProtNLM"/>
    </source>
</evidence>
<gene>
    <name evidence="4" type="ORF">Z969_07205</name>
</gene>
<feature type="active site" description="Acyl-thioester intermediate" evidence="2">
    <location>
        <position position="179"/>
    </location>
</feature>